<dbReference type="AlphaFoldDB" id="A0A9N9C7G6"/>
<comment type="caution">
    <text evidence="1">The sequence shown here is derived from an EMBL/GenBank/DDBJ whole genome shotgun (WGS) entry which is preliminary data.</text>
</comment>
<dbReference type="Proteomes" id="UP000789405">
    <property type="component" value="Unassembled WGS sequence"/>
</dbReference>
<name>A0A9N9C7G6_9GLOM</name>
<evidence type="ECO:0000313" key="1">
    <source>
        <dbReference type="EMBL" id="CAG8593362.1"/>
    </source>
</evidence>
<proteinExistence type="predicted"/>
<evidence type="ECO:0000313" key="2">
    <source>
        <dbReference type="Proteomes" id="UP000789405"/>
    </source>
</evidence>
<keyword evidence="2" id="KW-1185">Reference proteome</keyword>
<sequence length="56" mass="6346">MVTSVGDFKPPRRYVDLVNGCVCPDPSCRPTIFMVTRIINEWIVALKTPLPQNDEL</sequence>
<reference evidence="1" key="1">
    <citation type="submission" date="2021-06" db="EMBL/GenBank/DDBJ databases">
        <authorList>
            <person name="Kallberg Y."/>
            <person name="Tangrot J."/>
            <person name="Rosling A."/>
        </authorList>
    </citation>
    <scope>NUCLEOTIDE SEQUENCE</scope>
    <source>
        <strain evidence="1">MA453B</strain>
    </source>
</reference>
<protein>
    <submittedName>
        <fullName evidence="1">21401_t:CDS:1</fullName>
    </submittedName>
</protein>
<dbReference type="EMBL" id="CAJVPY010003500">
    <property type="protein sequence ID" value="CAG8593362.1"/>
    <property type="molecule type" value="Genomic_DNA"/>
</dbReference>
<gene>
    <name evidence="1" type="ORF">DERYTH_LOCUS7273</name>
</gene>
<organism evidence="1 2">
    <name type="scientific">Dentiscutata erythropus</name>
    <dbReference type="NCBI Taxonomy" id="1348616"/>
    <lineage>
        <taxon>Eukaryota</taxon>
        <taxon>Fungi</taxon>
        <taxon>Fungi incertae sedis</taxon>
        <taxon>Mucoromycota</taxon>
        <taxon>Glomeromycotina</taxon>
        <taxon>Glomeromycetes</taxon>
        <taxon>Diversisporales</taxon>
        <taxon>Gigasporaceae</taxon>
        <taxon>Dentiscutata</taxon>
    </lineage>
</organism>
<accession>A0A9N9C7G6</accession>